<dbReference type="InterPro" id="IPR019874">
    <property type="entry name" value="RF_methyltr_PrmC"/>
</dbReference>
<dbReference type="GO" id="GO:0032259">
    <property type="term" value="P:methylation"/>
    <property type="evidence" value="ECO:0007669"/>
    <property type="project" value="UniProtKB-KW"/>
</dbReference>
<comment type="catalytic activity">
    <reaction evidence="4 5">
        <text>L-glutaminyl-[peptide chain release factor] + S-adenosyl-L-methionine = N(5)-methyl-L-glutaminyl-[peptide chain release factor] + S-adenosyl-L-homocysteine + H(+)</text>
        <dbReference type="Rhea" id="RHEA:42896"/>
        <dbReference type="Rhea" id="RHEA-COMP:10271"/>
        <dbReference type="Rhea" id="RHEA-COMP:10272"/>
        <dbReference type="ChEBI" id="CHEBI:15378"/>
        <dbReference type="ChEBI" id="CHEBI:30011"/>
        <dbReference type="ChEBI" id="CHEBI:57856"/>
        <dbReference type="ChEBI" id="CHEBI:59789"/>
        <dbReference type="ChEBI" id="CHEBI:61891"/>
        <dbReference type="EC" id="2.1.1.297"/>
    </reaction>
</comment>
<comment type="function">
    <text evidence="5">Methylates the class 1 translation termination release factors RF1/PrfA and RF2/PrfB on the glutamine residue of the universally conserved GGQ motif.</text>
</comment>
<dbReference type="Pfam" id="PF17827">
    <property type="entry name" value="PrmC_N"/>
    <property type="match status" value="1"/>
</dbReference>
<feature type="binding site" evidence="5">
    <location>
        <position position="185"/>
    </location>
    <ligand>
        <name>S-adenosyl-L-methionine</name>
        <dbReference type="ChEBI" id="CHEBI:59789"/>
    </ligand>
</feature>
<comment type="caution">
    <text evidence="8">The sequence shown here is derived from an EMBL/GenBank/DDBJ whole genome shotgun (WGS) entry which is preliminary data.</text>
</comment>
<dbReference type="EC" id="2.1.1.297" evidence="5"/>
<protein>
    <recommendedName>
        <fullName evidence="5">Release factor glutamine methyltransferase</fullName>
        <shortName evidence="5">RF MTase</shortName>
        <ecNumber evidence="5">2.1.1.297</ecNumber>
    </recommendedName>
    <alternativeName>
        <fullName evidence="5">N5-glutamine methyltransferase PrmC</fullName>
    </alternativeName>
    <alternativeName>
        <fullName evidence="5">Protein-(glutamine-N5) MTase PrmC</fullName>
    </alternativeName>
    <alternativeName>
        <fullName evidence="5">Protein-glutamine N-methyltransferase PrmC</fullName>
    </alternativeName>
</protein>
<dbReference type="InterPro" id="IPR004556">
    <property type="entry name" value="HemK-like"/>
</dbReference>
<feature type="binding site" evidence="5">
    <location>
        <begin position="119"/>
        <end position="123"/>
    </location>
    <ligand>
        <name>S-adenosyl-L-methionine</name>
        <dbReference type="ChEBI" id="CHEBI:59789"/>
    </ligand>
</feature>
<dbReference type="Pfam" id="PF05175">
    <property type="entry name" value="MTS"/>
    <property type="match status" value="1"/>
</dbReference>
<dbReference type="EMBL" id="SOPW01000011">
    <property type="protein sequence ID" value="TFB19297.1"/>
    <property type="molecule type" value="Genomic_DNA"/>
</dbReference>
<name>A0A4Y8IFP4_9BACI</name>
<dbReference type="InterPro" id="IPR002052">
    <property type="entry name" value="DNA_methylase_N6_adenine_CS"/>
</dbReference>
<evidence type="ECO:0000256" key="5">
    <source>
        <dbReference type="HAMAP-Rule" id="MF_02126"/>
    </source>
</evidence>
<dbReference type="OrthoDB" id="9800643at2"/>
<keyword evidence="3 5" id="KW-0949">S-adenosyl-L-methionine</keyword>
<evidence type="ECO:0000256" key="1">
    <source>
        <dbReference type="ARBA" id="ARBA00022603"/>
    </source>
</evidence>
<proteinExistence type="inferred from homology"/>
<feature type="domain" description="Methyltransferase small" evidence="6">
    <location>
        <begin position="111"/>
        <end position="206"/>
    </location>
</feature>
<gene>
    <name evidence="5 8" type="primary">prmC</name>
    <name evidence="8" type="ORF">E3U55_11010</name>
</gene>
<dbReference type="AlphaFoldDB" id="A0A4Y8IFP4"/>
<dbReference type="InterPro" id="IPR029063">
    <property type="entry name" value="SAM-dependent_MTases_sf"/>
</dbReference>
<dbReference type="GO" id="GO:0003676">
    <property type="term" value="F:nucleic acid binding"/>
    <property type="evidence" value="ECO:0007669"/>
    <property type="project" value="InterPro"/>
</dbReference>
<dbReference type="InterPro" id="IPR040758">
    <property type="entry name" value="PrmC_N"/>
</dbReference>
<feature type="domain" description="Release factor glutamine methyltransferase N-terminal" evidence="7">
    <location>
        <begin position="7"/>
        <end position="76"/>
    </location>
</feature>
<dbReference type="HAMAP" id="MF_02126">
    <property type="entry name" value="RF_methyltr_PrmC"/>
    <property type="match status" value="1"/>
</dbReference>
<sequence length="278" mass="31091">MSKTVKEARVWASSFLKKHNREPRVADLMLQHLLDVGLADFLLIQREKLSDEVWTQFEGWIVEHAESGKPLEHFTGVASFYGLEFLVDKNVLIPRPETEELIEAVRPWVRDGDTVVDVGTGSGIIAVTLKKVLPSTRVLATDISRAALEAASRNAQRHETEVEFLEGSFLKPVLGQVSPDIIVSNPPYIPERERVALSETVMHDPESALFADENGLAAYRAIVNQVMQFAKLPRLVAFEIGHDQGESVPNIILEVCPKANIEVIKDINGKNRILLWKN</sequence>
<dbReference type="PROSITE" id="PS00092">
    <property type="entry name" value="N6_MTASE"/>
    <property type="match status" value="1"/>
</dbReference>
<dbReference type="Proteomes" id="UP000297975">
    <property type="component" value="Unassembled WGS sequence"/>
</dbReference>
<dbReference type="GO" id="GO:0102559">
    <property type="term" value="F:peptide chain release factor N(5)-glutamine methyltransferase activity"/>
    <property type="evidence" value="ECO:0007669"/>
    <property type="project" value="UniProtKB-EC"/>
</dbReference>
<accession>A0A4Y8IFP4</accession>
<dbReference type="Gene3D" id="3.40.50.150">
    <property type="entry name" value="Vaccinia Virus protein VP39"/>
    <property type="match status" value="1"/>
</dbReference>
<dbReference type="NCBIfam" id="TIGR03534">
    <property type="entry name" value="RF_mod_PrmC"/>
    <property type="match status" value="1"/>
</dbReference>
<dbReference type="RefSeq" id="WP_134340482.1">
    <property type="nucleotide sequence ID" value="NZ_SOPW01000011.1"/>
</dbReference>
<keyword evidence="1 5" id="KW-0489">Methyltransferase</keyword>
<feature type="binding site" evidence="5">
    <location>
        <position position="169"/>
    </location>
    <ligand>
        <name>S-adenosyl-L-methionine</name>
        <dbReference type="ChEBI" id="CHEBI:59789"/>
    </ligand>
</feature>
<dbReference type="SUPFAM" id="SSF53335">
    <property type="entry name" value="S-adenosyl-L-methionine-dependent methyltransferases"/>
    <property type="match status" value="1"/>
</dbReference>
<dbReference type="PANTHER" id="PTHR18895:SF74">
    <property type="entry name" value="MTRF1L RELEASE FACTOR GLUTAMINE METHYLTRANSFERASE"/>
    <property type="match status" value="1"/>
</dbReference>
<organism evidence="8 9">
    <name type="scientific">Filobacillus milosensis</name>
    <dbReference type="NCBI Taxonomy" id="94137"/>
    <lineage>
        <taxon>Bacteria</taxon>
        <taxon>Bacillati</taxon>
        <taxon>Bacillota</taxon>
        <taxon>Bacilli</taxon>
        <taxon>Bacillales</taxon>
        <taxon>Bacillaceae</taxon>
        <taxon>Filobacillus</taxon>
    </lineage>
</organism>
<comment type="similarity">
    <text evidence="5">Belongs to the protein N5-glutamine methyltransferase family. PrmC subfamily.</text>
</comment>
<feature type="binding site" evidence="5">
    <location>
        <position position="142"/>
    </location>
    <ligand>
        <name>S-adenosyl-L-methionine</name>
        <dbReference type="ChEBI" id="CHEBI:59789"/>
    </ligand>
</feature>
<evidence type="ECO:0000259" key="7">
    <source>
        <dbReference type="Pfam" id="PF17827"/>
    </source>
</evidence>
<evidence type="ECO:0000256" key="2">
    <source>
        <dbReference type="ARBA" id="ARBA00022679"/>
    </source>
</evidence>
<dbReference type="InterPro" id="IPR050320">
    <property type="entry name" value="N5-glutamine_MTase"/>
</dbReference>
<keyword evidence="9" id="KW-1185">Reference proteome</keyword>
<evidence type="ECO:0000313" key="8">
    <source>
        <dbReference type="EMBL" id="TFB19297.1"/>
    </source>
</evidence>
<dbReference type="Gene3D" id="1.10.8.10">
    <property type="entry name" value="DNA helicase RuvA subunit, C-terminal domain"/>
    <property type="match status" value="1"/>
</dbReference>
<dbReference type="InterPro" id="IPR007848">
    <property type="entry name" value="Small_mtfrase_dom"/>
</dbReference>
<dbReference type="NCBIfam" id="TIGR00536">
    <property type="entry name" value="hemK_fam"/>
    <property type="match status" value="1"/>
</dbReference>
<dbReference type="PANTHER" id="PTHR18895">
    <property type="entry name" value="HEMK METHYLTRANSFERASE"/>
    <property type="match status" value="1"/>
</dbReference>
<evidence type="ECO:0000259" key="6">
    <source>
        <dbReference type="Pfam" id="PF05175"/>
    </source>
</evidence>
<evidence type="ECO:0000256" key="4">
    <source>
        <dbReference type="ARBA" id="ARBA00048391"/>
    </source>
</evidence>
<evidence type="ECO:0000313" key="9">
    <source>
        <dbReference type="Proteomes" id="UP000297975"/>
    </source>
</evidence>
<feature type="binding site" evidence="5">
    <location>
        <begin position="185"/>
        <end position="188"/>
    </location>
    <ligand>
        <name>substrate</name>
    </ligand>
</feature>
<dbReference type="CDD" id="cd02440">
    <property type="entry name" value="AdoMet_MTases"/>
    <property type="match status" value="1"/>
</dbReference>
<reference evidence="8 9" key="1">
    <citation type="submission" date="2019-03" db="EMBL/GenBank/DDBJ databases">
        <authorList>
            <person name="He R.-H."/>
        </authorList>
    </citation>
    <scope>NUCLEOTIDE SEQUENCE [LARGE SCALE GENOMIC DNA]</scope>
    <source>
        <strain evidence="9">SH 714</strain>
    </source>
</reference>
<evidence type="ECO:0000256" key="3">
    <source>
        <dbReference type="ARBA" id="ARBA00022691"/>
    </source>
</evidence>
<keyword evidence="2 5" id="KW-0808">Transferase</keyword>